<evidence type="ECO:0000313" key="2">
    <source>
        <dbReference type="EMBL" id="URE41591.1"/>
    </source>
</evidence>
<keyword evidence="1" id="KW-0472">Membrane</keyword>
<protein>
    <submittedName>
        <fullName evidence="2">Uncharacterized protein</fullName>
    </submittedName>
</protein>
<keyword evidence="1" id="KW-1133">Transmembrane helix</keyword>
<accession>A0A9E7HW85</accession>
<sequence>MAILAIIFITFGPLIAGIMGLSFVSCALSWKVVLKVVSKDHAGLGSLRKAEPHNSFARSDYNSCPS</sequence>
<dbReference type="EMBL" id="CP097510">
    <property type="protein sequence ID" value="URE41591.1"/>
    <property type="molecule type" value="Genomic_DNA"/>
</dbReference>
<gene>
    <name evidence="2" type="ORF">MUK42_35726</name>
</gene>
<reference evidence="2" key="1">
    <citation type="submission" date="2022-05" db="EMBL/GenBank/DDBJ databases">
        <title>The Musa troglodytarum L. genome provides insights into the mechanism of non-climacteric behaviour and enrichment of carotenoids.</title>
        <authorList>
            <person name="Wang J."/>
        </authorList>
    </citation>
    <scope>NUCLEOTIDE SEQUENCE</scope>
    <source>
        <tissue evidence="2">Leaf</tissue>
    </source>
</reference>
<proteinExistence type="predicted"/>
<feature type="transmembrane region" description="Helical" evidence="1">
    <location>
        <begin position="6"/>
        <end position="30"/>
    </location>
</feature>
<organism evidence="2 3">
    <name type="scientific">Musa troglodytarum</name>
    <name type="common">fe'i banana</name>
    <dbReference type="NCBI Taxonomy" id="320322"/>
    <lineage>
        <taxon>Eukaryota</taxon>
        <taxon>Viridiplantae</taxon>
        <taxon>Streptophyta</taxon>
        <taxon>Embryophyta</taxon>
        <taxon>Tracheophyta</taxon>
        <taxon>Spermatophyta</taxon>
        <taxon>Magnoliopsida</taxon>
        <taxon>Liliopsida</taxon>
        <taxon>Zingiberales</taxon>
        <taxon>Musaceae</taxon>
        <taxon>Musa</taxon>
    </lineage>
</organism>
<evidence type="ECO:0000256" key="1">
    <source>
        <dbReference type="SAM" id="Phobius"/>
    </source>
</evidence>
<keyword evidence="1" id="KW-0812">Transmembrane</keyword>
<name>A0A9E7HW85_9LILI</name>
<dbReference type="AlphaFoldDB" id="A0A9E7HW85"/>
<evidence type="ECO:0000313" key="3">
    <source>
        <dbReference type="Proteomes" id="UP001055439"/>
    </source>
</evidence>
<keyword evidence="3" id="KW-1185">Reference proteome</keyword>
<dbReference type="Proteomes" id="UP001055439">
    <property type="component" value="Chromosome 8"/>
</dbReference>